<reference evidence="3 4" key="1">
    <citation type="submission" date="2016-01" db="EMBL/GenBank/DDBJ databases">
        <authorList>
            <person name="Oliw E.H."/>
        </authorList>
    </citation>
    <scope>NUCLEOTIDE SEQUENCE [LARGE SCALE GENOMIC DNA]</scope>
    <source>
        <strain evidence="3 4">DNF00307</strain>
    </source>
</reference>
<sequence>MSRFFLFIFSSLLSIAAMAQNLYDALEDLLGIRVEQQCQFCNFSEVRMQGLGAEHTQVLLDGEPIYSGLAGVYGLQQLSTNNVDRMEIRRCARILYSLA</sequence>
<accession>A0A134BHS2</accession>
<gene>
    <name evidence="3" type="ORF">HMPREF1860_00622</name>
</gene>
<dbReference type="SUPFAM" id="SSF56935">
    <property type="entry name" value="Porins"/>
    <property type="match status" value="1"/>
</dbReference>
<dbReference type="PATRIC" id="fig|419005.5.peg.622"/>
<evidence type="ECO:0000313" key="4">
    <source>
        <dbReference type="Proteomes" id="UP000070531"/>
    </source>
</evidence>
<feature type="signal peptide" evidence="1">
    <location>
        <begin position="1"/>
        <end position="19"/>
    </location>
</feature>
<organism evidence="3">
    <name type="scientific">Prevotella amnii</name>
    <dbReference type="NCBI Taxonomy" id="419005"/>
    <lineage>
        <taxon>Bacteria</taxon>
        <taxon>Pseudomonadati</taxon>
        <taxon>Bacteroidota</taxon>
        <taxon>Bacteroidia</taxon>
        <taxon>Bacteroidales</taxon>
        <taxon>Prevotellaceae</taxon>
        <taxon>Prevotella</taxon>
    </lineage>
</organism>
<dbReference type="InterPro" id="IPR037066">
    <property type="entry name" value="Plug_dom_sf"/>
</dbReference>
<evidence type="ECO:0000313" key="3">
    <source>
        <dbReference type="EMBL" id="KXB79493.1"/>
    </source>
</evidence>
<evidence type="ECO:0000259" key="2">
    <source>
        <dbReference type="Pfam" id="PF07715"/>
    </source>
</evidence>
<dbReference type="STRING" id="419005.HMPREF1860_00622"/>
<dbReference type="Gene3D" id="2.170.130.10">
    <property type="entry name" value="TonB-dependent receptor, plug domain"/>
    <property type="match status" value="1"/>
</dbReference>
<proteinExistence type="predicted"/>
<dbReference type="Proteomes" id="UP000070531">
    <property type="component" value="Unassembled WGS sequence"/>
</dbReference>
<comment type="caution">
    <text evidence="3">The sequence shown here is derived from an EMBL/GenBank/DDBJ whole genome shotgun (WGS) entry which is preliminary data.</text>
</comment>
<keyword evidence="1" id="KW-0732">Signal</keyword>
<name>A0A134BHS2_9BACT</name>
<dbReference type="AlphaFoldDB" id="A0A134BHS2"/>
<dbReference type="InterPro" id="IPR012910">
    <property type="entry name" value="Plug_dom"/>
</dbReference>
<feature type="chain" id="PRO_5007462671" description="TonB-dependent receptor plug domain-containing protein" evidence="1">
    <location>
        <begin position="20"/>
        <end position="99"/>
    </location>
</feature>
<dbReference type="EMBL" id="LSDL01000026">
    <property type="protein sequence ID" value="KXB79493.1"/>
    <property type="molecule type" value="Genomic_DNA"/>
</dbReference>
<feature type="domain" description="TonB-dependent receptor plug" evidence="2">
    <location>
        <begin position="18"/>
        <end position="90"/>
    </location>
</feature>
<protein>
    <recommendedName>
        <fullName evidence="2">TonB-dependent receptor plug domain-containing protein</fullName>
    </recommendedName>
</protein>
<evidence type="ECO:0000256" key="1">
    <source>
        <dbReference type="SAM" id="SignalP"/>
    </source>
</evidence>
<dbReference type="Pfam" id="PF07715">
    <property type="entry name" value="Plug"/>
    <property type="match status" value="1"/>
</dbReference>